<dbReference type="EMBL" id="JBBHJY010000001">
    <property type="protein sequence ID" value="MEJ6008909.1"/>
    <property type="molecule type" value="Genomic_DNA"/>
</dbReference>
<feature type="signal peptide" evidence="2">
    <location>
        <begin position="1"/>
        <end position="25"/>
    </location>
</feature>
<evidence type="ECO:0000256" key="1">
    <source>
        <dbReference type="SAM" id="MobiDB-lite"/>
    </source>
</evidence>
<gene>
    <name evidence="3" type="ORF">WG900_03135</name>
</gene>
<dbReference type="SUPFAM" id="SSF56935">
    <property type="entry name" value="Porins"/>
    <property type="match status" value="1"/>
</dbReference>
<feature type="region of interest" description="Disordered" evidence="1">
    <location>
        <begin position="29"/>
        <end position="61"/>
    </location>
</feature>
<proteinExistence type="predicted"/>
<comment type="caution">
    <text evidence="3">The sequence shown here is derived from an EMBL/GenBank/DDBJ whole genome shotgun (WGS) entry which is preliminary data.</text>
</comment>
<name>A0ABU8S4X5_9SPHN</name>
<reference evidence="3 4" key="1">
    <citation type="submission" date="2024-03" db="EMBL/GenBank/DDBJ databases">
        <authorList>
            <person name="Jo J.-H."/>
        </authorList>
    </citation>
    <scope>NUCLEOTIDE SEQUENCE [LARGE SCALE GENOMIC DNA]</scope>
    <source>
        <strain evidence="3 4">AS3R-12</strain>
    </source>
</reference>
<protein>
    <submittedName>
        <fullName evidence="3">Preprotein translocase subunit YajC</fullName>
    </submittedName>
</protein>
<sequence>MNTRTSKLVLASLGMALALPLHAHAQTMSYDGSSKVGSSDDDGDDAKSSDSRGKRGRSGKKVSITPYIEASQVATAELSPGSDFLTYSAIAAGLDASIEGRNTKGAASVRYERRFGYGKAADGDTISGIARVGVAVVPNALNLEAGAMAARSKVEANGSITPGGRFVGGGSTQVWSVYGGPTIKSRAGDVAIDGGYRIGYTKVGTDSSIATAVGGPAVDVFDHSTSHNAELHAGVSPGAMLPVGIGAGAGYYQEDISNLDQRVKDLHARVDVTLPVSRDLALVGGVGYEDVEISARDVQRDALGAPIRGSNGRYVTDKSSPRVLAYDTSGFIWDAGVMWRPSKRTALEAHVGKRYGTTSYYGTFAYAPNRRMSLNIAVYDNIAGFGGQLNKALANLPTNFQANRNPLTGDLNTCLASLEGGNCLGNALGSVRSSTFRSRGVAASLGYDLGNLQTGVGLGYDRRKFIAAPGTILASANGLVDENYWMSAYLNGRIDANSRFATNVYATWFNSGFVTAEDGTTLGASAAYFRNITDHLTANLAVGVDGLNRETLPDLWSASALVGVRYSF</sequence>
<dbReference type="RefSeq" id="WP_339964594.1">
    <property type="nucleotide sequence ID" value="NZ_JBBHJY010000001.1"/>
</dbReference>
<dbReference type="Proteomes" id="UP001379235">
    <property type="component" value="Unassembled WGS sequence"/>
</dbReference>
<keyword evidence="2" id="KW-0732">Signal</keyword>
<evidence type="ECO:0000256" key="2">
    <source>
        <dbReference type="SAM" id="SignalP"/>
    </source>
</evidence>
<organism evidence="3 4">
    <name type="scientific">Novosphingobium aquae</name>
    <dbReference type="NCBI Taxonomy" id="3133435"/>
    <lineage>
        <taxon>Bacteria</taxon>
        <taxon>Pseudomonadati</taxon>
        <taxon>Pseudomonadota</taxon>
        <taxon>Alphaproteobacteria</taxon>
        <taxon>Sphingomonadales</taxon>
        <taxon>Sphingomonadaceae</taxon>
        <taxon>Novosphingobium</taxon>
    </lineage>
</organism>
<evidence type="ECO:0000313" key="3">
    <source>
        <dbReference type="EMBL" id="MEJ6008909.1"/>
    </source>
</evidence>
<feature type="chain" id="PRO_5045727204" evidence="2">
    <location>
        <begin position="26"/>
        <end position="568"/>
    </location>
</feature>
<keyword evidence="4" id="KW-1185">Reference proteome</keyword>
<evidence type="ECO:0000313" key="4">
    <source>
        <dbReference type="Proteomes" id="UP001379235"/>
    </source>
</evidence>
<accession>A0ABU8S4X5</accession>